<protein>
    <submittedName>
        <fullName evidence="3">Dienelactone hydrolase</fullName>
    </submittedName>
</protein>
<name>A0ABU1XP72_9NOCA</name>
<dbReference type="EMBL" id="JAVDWW010000012">
    <property type="protein sequence ID" value="MDR7172349.1"/>
    <property type="molecule type" value="Genomic_DNA"/>
</dbReference>
<proteinExistence type="inferred from homology"/>
<comment type="caution">
    <text evidence="3">The sequence shown here is derived from an EMBL/GenBank/DDBJ whole genome shotgun (WGS) entry which is preliminary data.</text>
</comment>
<feature type="domain" description="Peptidase S9 prolyl oligopeptidase catalytic" evidence="2">
    <location>
        <begin position="165"/>
        <end position="339"/>
    </location>
</feature>
<comment type="similarity">
    <text evidence="1">Belongs to the AB hydrolase superfamily.</text>
</comment>
<dbReference type="InterPro" id="IPR050261">
    <property type="entry name" value="FrsA_esterase"/>
</dbReference>
<dbReference type="PANTHER" id="PTHR22946">
    <property type="entry name" value="DIENELACTONE HYDROLASE DOMAIN-CONTAINING PROTEIN-RELATED"/>
    <property type="match status" value="1"/>
</dbReference>
<dbReference type="Proteomes" id="UP001251217">
    <property type="component" value="Unassembled WGS sequence"/>
</dbReference>
<accession>A0ABU1XP72</accession>
<dbReference type="GO" id="GO:0016787">
    <property type="term" value="F:hydrolase activity"/>
    <property type="evidence" value="ECO:0007669"/>
    <property type="project" value="UniProtKB-KW"/>
</dbReference>
<dbReference type="Pfam" id="PF00326">
    <property type="entry name" value="Peptidase_S9"/>
    <property type="match status" value="1"/>
</dbReference>
<keyword evidence="3" id="KW-0378">Hydrolase</keyword>
<dbReference type="PANTHER" id="PTHR22946:SF12">
    <property type="entry name" value="CONIDIAL PIGMENT BIOSYNTHESIS PROTEIN AYG1 (AFU_ORTHOLOGUE AFUA_2G17550)"/>
    <property type="match status" value="1"/>
</dbReference>
<dbReference type="SUPFAM" id="SSF53474">
    <property type="entry name" value="alpha/beta-Hydrolases"/>
    <property type="match status" value="1"/>
</dbReference>
<dbReference type="Gene3D" id="1.20.1440.110">
    <property type="entry name" value="acylaminoacyl peptidase"/>
    <property type="match status" value="1"/>
</dbReference>
<organism evidence="3 4">
    <name type="scientific">Nocardia kruczakiae</name>
    <dbReference type="NCBI Taxonomy" id="261477"/>
    <lineage>
        <taxon>Bacteria</taxon>
        <taxon>Bacillati</taxon>
        <taxon>Actinomycetota</taxon>
        <taxon>Actinomycetes</taxon>
        <taxon>Mycobacteriales</taxon>
        <taxon>Nocardiaceae</taxon>
        <taxon>Nocardia</taxon>
    </lineage>
</organism>
<dbReference type="Gene3D" id="3.40.50.1820">
    <property type="entry name" value="alpha/beta hydrolase"/>
    <property type="match status" value="1"/>
</dbReference>
<sequence length="342" mass="37854">MFASLCAVADRVRRQADADVTAGHKLSAATRYRRASIYYLTAERMQSRSFEPWTVAYRNGLDCFRRSVELGGDRCEFVEVPYRDGDIDTTLPGLLLPADGDGPTPYMVQFNGLDSTKEMVYGTGLAQQYRKRGISTLIIDQPGTGETLRLHGITGIAEAERYGSACVDYLVGRSDCDAERIGVGGWSLGGYFAPRAVAFEPRFVLCAVWGAIYDWGELQRTRHERERTGTAEPSVPHFWEHVMWVFGKNSIDEFAEFAASMTMAEASAKIEVPFLVVHGANDRQISPAMAQKQYDAAVNSPNRQLKIMTLDDGGVEHCAADNMSATVDFIADWVADRFGTGR</sequence>
<gene>
    <name evidence="3" type="ORF">J2W56_006110</name>
</gene>
<evidence type="ECO:0000313" key="3">
    <source>
        <dbReference type="EMBL" id="MDR7172349.1"/>
    </source>
</evidence>
<evidence type="ECO:0000313" key="4">
    <source>
        <dbReference type="Proteomes" id="UP001251217"/>
    </source>
</evidence>
<reference evidence="3 4" key="1">
    <citation type="submission" date="2023-07" db="EMBL/GenBank/DDBJ databases">
        <title>Sorghum-associated microbial communities from plants grown in Nebraska, USA.</title>
        <authorList>
            <person name="Schachtman D."/>
        </authorList>
    </citation>
    <scope>NUCLEOTIDE SEQUENCE [LARGE SCALE GENOMIC DNA]</scope>
    <source>
        <strain evidence="3 4">4272</strain>
    </source>
</reference>
<keyword evidence="4" id="KW-1185">Reference proteome</keyword>
<evidence type="ECO:0000259" key="2">
    <source>
        <dbReference type="Pfam" id="PF00326"/>
    </source>
</evidence>
<evidence type="ECO:0000256" key="1">
    <source>
        <dbReference type="ARBA" id="ARBA00008645"/>
    </source>
</evidence>
<dbReference type="InterPro" id="IPR001375">
    <property type="entry name" value="Peptidase_S9_cat"/>
</dbReference>
<dbReference type="InterPro" id="IPR029058">
    <property type="entry name" value="AB_hydrolase_fold"/>
</dbReference>